<dbReference type="Proteomes" id="UP001062263">
    <property type="component" value="Chromosome"/>
</dbReference>
<organism evidence="1 2">
    <name type="scientific">Akkermansia biwaensis</name>
    <dbReference type="NCBI Taxonomy" id="2946555"/>
    <lineage>
        <taxon>Bacteria</taxon>
        <taxon>Pseudomonadati</taxon>
        <taxon>Verrucomicrobiota</taxon>
        <taxon>Verrucomicrobiia</taxon>
        <taxon>Verrucomicrobiales</taxon>
        <taxon>Akkermansiaceae</taxon>
        <taxon>Akkermansia</taxon>
    </lineage>
</organism>
<gene>
    <name evidence="1" type="ORF">Abiwalacus_07130</name>
</gene>
<name>A0ABN6QF25_9BACT</name>
<proteinExistence type="predicted"/>
<reference evidence="1" key="1">
    <citation type="submission" date="2022-06" db="EMBL/GenBank/DDBJ databases">
        <title>Akkermansia biwalacus sp. nov., an anaerobic mucin-degrading bacterium isolated from human intestine.</title>
        <authorList>
            <person name="Kobayashi Y."/>
            <person name="Inoue S."/>
            <person name="Kawahara T."/>
            <person name="Kohda N."/>
        </authorList>
    </citation>
    <scope>NUCLEOTIDE SEQUENCE</scope>
    <source>
        <strain evidence="1">WON2089</strain>
    </source>
</reference>
<accession>A0ABN6QF25</accession>
<dbReference type="EMBL" id="AP025943">
    <property type="protein sequence ID" value="BDL43139.1"/>
    <property type="molecule type" value="Genomic_DNA"/>
</dbReference>
<keyword evidence="2" id="KW-1185">Reference proteome</keyword>
<evidence type="ECO:0000313" key="1">
    <source>
        <dbReference type="EMBL" id="BDL43139.1"/>
    </source>
</evidence>
<sequence length="69" mass="8003">MLVQACELLEDETTKAREVRALTAAMEETNVRHGRILTENYHEDIKVSVRTIHCVPAPYFLMEREFPSL</sequence>
<evidence type="ECO:0000313" key="2">
    <source>
        <dbReference type="Proteomes" id="UP001062263"/>
    </source>
</evidence>
<protein>
    <submittedName>
        <fullName evidence="1">Uncharacterized protein</fullName>
    </submittedName>
</protein>